<accession>A0A433Q7C7</accession>
<name>A0A433Q7C7_9FUNG</name>
<dbReference type="EMBL" id="RBNJ01012387">
    <property type="protein sequence ID" value="RUS25661.1"/>
    <property type="molecule type" value="Genomic_DNA"/>
</dbReference>
<keyword evidence="2" id="KW-1185">Reference proteome</keyword>
<reference evidence="1 2" key="1">
    <citation type="journal article" date="2018" name="New Phytol.">
        <title>Phylogenomics of Endogonaceae and evolution of mycorrhizas within Mucoromycota.</title>
        <authorList>
            <person name="Chang Y."/>
            <person name="Desiro A."/>
            <person name="Na H."/>
            <person name="Sandor L."/>
            <person name="Lipzen A."/>
            <person name="Clum A."/>
            <person name="Barry K."/>
            <person name="Grigoriev I.V."/>
            <person name="Martin F.M."/>
            <person name="Stajich J.E."/>
            <person name="Smith M.E."/>
            <person name="Bonito G."/>
            <person name="Spatafora J.W."/>
        </authorList>
    </citation>
    <scope>NUCLEOTIDE SEQUENCE [LARGE SCALE GENOMIC DNA]</scope>
    <source>
        <strain evidence="1 2">AD002</strain>
    </source>
</reference>
<dbReference type="Proteomes" id="UP000274822">
    <property type="component" value="Unassembled WGS sequence"/>
</dbReference>
<comment type="caution">
    <text evidence="1">The sequence shown here is derived from an EMBL/GenBank/DDBJ whole genome shotgun (WGS) entry which is preliminary data.</text>
</comment>
<sequence>MTLKALEPQGRLVSWLKPVSIDKTMHSLNFDRGLGRSAGAGQNCSVDDRLVQLDDGHGFDVFGSVDTTLFNSAPEQDGSWRSGTSIGIYERPTLMLTVMASLTQWNVCFTPGCRYEQLSHSPQEFLGERQWATAYPPSPLPRRIISQFTRTQWVA</sequence>
<gene>
    <name evidence="1" type="ORF">BC938DRAFT_471826</name>
</gene>
<evidence type="ECO:0000313" key="2">
    <source>
        <dbReference type="Proteomes" id="UP000274822"/>
    </source>
</evidence>
<protein>
    <submittedName>
        <fullName evidence="1">Uncharacterized protein</fullName>
    </submittedName>
</protein>
<evidence type="ECO:0000313" key="1">
    <source>
        <dbReference type="EMBL" id="RUS25661.1"/>
    </source>
</evidence>
<organism evidence="1 2">
    <name type="scientific">Jimgerdemannia flammicorona</name>
    <dbReference type="NCBI Taxonomy" id="994334"/>
    <lineage>
        <taxon>Eukaryota</taxon>
        <taxon>Fungi</taxon>
        <taxon>Fungi incertae sedis</taxon>
        <taxon>Mucoromycota</taxon>
        <taxon>Mucoromycotina</taxon>
        <taxon>Endogonomycetes</taxon>
        <taxon>Endogonales</taxon>
        <taxon>Endogonaceae</taxon>
        <taxon>Jimgerdemannia</taxon>
    </lineage>
</organism>
<proteinExistence type="predicted"/>
<dbReference type="AlphaFoldDB" id="A0A433Q7C7"/>